<evidence type="ECO:0000259" key="4">
    <source>
        <dbReference type="Pfam" id="PF10531"/>
    </source>
</evidence>
<dbReference type="EMBL" id="RCCE01000010">
    <property type="protein sequence ID" value="RLJ36188.1"/>
    <property type="molecule type" value="Genomic_DNA"/>
</dbReference>
<feature type="signal peptide" evidence="2">
    <location>
        <begin position="1"/>
        <end position="23"/>
    </location>
</feature>
<comment type="caution">
    <text evidence="5">The sequence shown here is derived from an EMBL/GenBank/DDBJ whole genome shotgun (WGS) entry which is preliminary data.</text>
</comment>
<protein>
    <submittedName>
        <fullName evidence="5">Polysaccharide export outer membrane protein</fullName>
    </submittedName>
</protein>
<accession>A0A497V656</accession>
<reference evidence="5 6" key="1">
    <citation type="submission" date="2018-10" db="EMBL/GenBank/DDBJ databases">
        <title>Genomic Encyclopedia of Archaeal and Bacterial Type Strains, Phase II (KMG-II): from individual species to whole genera.</title>
        <authorList>
            <person name="Goeker M."/>
        </authorList>
    </citation>
    <scope>NUCLEOTIDE SEQUENCE [LARGE SCALE GENOMIC DNA]</scope>
    <source>
        <strain evidence="5 6">DSM 29466</strain>
    </source>
</reference>
<dbReference type="AlphaFoldDB" id="A0A497V656"/>
<dbReference type="Pfam" id="PF10531">
    <property type="entry name" value="SLBB"/>
    <property type="match status" value="1"/>
</dbReference>
<evidence type="ECO:0000259" key="3">
    <source>
        <dbReference type="Pfam" id="PF02563"/>
    </source>
</evidence>
<dbReference type="PANTHER" id="PTHR33619:SF3">
    <property type="entry name" value="POLYSACCHARIDE EXPORT PROTEIN GFCE-RELATED"/>
    <property type="match status" value="1"/>
</dbReference>
<dbReference type="Proteomes" id="UP000269157">
    <property type="component" value="Unassembled WGS sequence"/>
</dbReference>
<keyword evidence="6" id="KW-1185">Reference proteome</keyword>
<dbReference type="Gene3D" id="3.10.560.10">
    <property type="entry name" value="Outer membrane lipoprotein wza domain like"/>
    <property type="match status" value="1"/>
</dbReference>
<feature type="chain" id="PRO_5019725892" evidence="2">
    <location>
        <begin position="24"/>
        <end position="207"/>
    </location>
</feature>
<dbReference type="PANTHER" id="PTHR33619">
    <property type="entry name" value="POLYSACCHARIDE EXPORT PROTEIN GFCE-RELATED"/>
    <property type="match status" value="1"/>
</dbReference>
<keyword evidence="1 2" id="KW-0732">Signal</keyword>
<evidence type="ECO:0000256" key="1">
    <source>
        <dbReference type="ARBA" id="ARBA00022729"/>
    </source>
</evidence>
<evidence type="ECO:0000313" key="5">
    <source>
        <dbReference type="EMBL" id="RLJ36188.1"/>
    </source>
</evidence>
<feature type="domain" description="Polysaccharide export protein N-terminal" evidence="3">
    <location>
        <begin position="22"/>
        <end position="97"/>
    </location>
</feature>
<sequence>MKQLMTALTGLIFALTLGFAAQAQSNYRIKSGDTITVEVLEDSQLNRSLLVLPGGTVDFPYAGTVTASGRTVGQVQQAIKAGIAPQFASEPTVFVSVSALRPVVRSSGGGAPAAPATIDIYFTGEVSAPGIKKVAPGTTFLQAMAQSGGFSNFAATKRVQLRRTDTSGQQTTSIINYRALARGARLANEIYLQDGDVILVPERRLFE</sequence>
<dbReference type="InterPro" id="IPR049712">
    <property type="entry name" value="Poly_export"/>
</dbReference>
<gene>
    <name evidence="5" type="ORF">BCF46_3878</name>
</gene>
<dbReference type="Gene3D" id="3.30.1950.10">
    <property type="entry name" value="wza like domain"/>
    <property type="match status" value="1"/>
</dbReference>
<dbReference type="RefSeq" id="WP_121028270.1">
    <property type="nucleotide sequence ID" value="NZ_RCCE01000010.1"/>
</dbReference>
<dbReference type="InterPro" id="IPR003715">
    <property type="entry name" value="Poly_export_N"/>
</dbReference>
<evidence type="ECO:0000256" key="2">
    <source>
        <dbReference type="SAM" id="SignalP"/>
    </source>
</evidence>
<organism evidence="5 6">
    <name type="scientific">Litoreibacter meonggei</name>
    <dbReference type="NCBI Taxonomy" id="1049199"/>
    <lineage>
        <taxon>Bacteria</taxon>
        <taxon>Pseudomonadati</taxon>
        <taxon>Pseudomonadota</taxon>
        <taxon>Alphaproteobacteria</taxon>
        <taxon>Rhodobacterales</taxon>
        <taxon>Roseobacteraceae</taxon>
        <taxon>Litoreibacter</taxon>
    </lineage>
</organism>
<feature type="domain" description="Soluble ligand binding" evidence="4">
    <location>
        <begin position="121"/>
        <end position="169"/>
    </location>
</feature>
<dbReference type="InterPro" id="IPR019554">
    <property type="entry name" value="Soluble_ligand-bd"/>
</dbReference>
<name>A0A497V656_9RHOB</name>
<proteinExistence type="predicted"/>
<dbReference type="GO" id="GO:0015159">
    <property type="term" value="F:polysaccharide transmembrane transporter activity"/>
    <property type="evidence" value="ECO:0007669"/>
    <property type="project" value="InterPro"/>
</dbReference>
<dbReference type="OrthoDB" id="197007at2"/>
<evidence type="ECO:0000313" key="6">
    <source>
        <dbReference type="Proteomes" id="UP000269157"/>
    </source>
</evidence>
<dbReference type="Pfam" id="PF02563">
    <property type="entry name" value="Poly_export"/>
    <property type="match status" value="1"/>
</dbReference>